<dbReference type="STRING" id="1108044.GOOTI_042_00140"/>
<dbReference type="PANTHER" id="PTHR43692:SF1">
    <property type="entry name" value="UDP-N-ACETYLMURAMOYLALANINE--D-GLUTAMATE LIGASE"/>
    <property type="match status" value="1"/>
</dbReference>
<keyword evidence="7" id="KW-0573">Peptidoglycan synthesis</keyword>
<dbReference type="Pfam" id="PF08245">
    <property type="entry name" value="Mur_ligase_M"/>
    <property type="match status" value="1"/>
</dbReference>
<dbReference type="NCBIfam" id="TIGR01087">
    <property type="entry name" value="murD"/>
    <property type="match status" value="1"/>
</dbReference>
<evidence type="ECO:0000256" key="8">
    <source>
        <dbReference type="SAM" id="MobiDB-lite"/>
    </source>
</evidence>
<name>H5TI01_GORO1</name>
<evidence type="ECO:0000256" key="2">
    <source>
        <dbReference type="ARBA" id="ARBA00004752"/>
    </source>
</evidence>
<dbReference type="InterPro" id="IPR036565">
    <property type="entry name" value="Mur-like_cat_sf"/>
</dbReference>
<dbReference type="GO" id="GO:0008764">
    <property type="term" value="F:UDP-N-acetylmuramoylalanine-D-glutamate ligase activity"/>
    <property type="evidence" value="ECO:0007669"/>
    <property type="project" value="UniProtKB-UniRule"/>
</dbReference>
<dbReference type="Gene3D" id="3.40.1190.10">
    <property type="entry name" value="Mur-like, catalytic domain"/>
    <property type="match status" value="1"/>
</dbReference>
<evidence type="ECO:0000313" key="11">
    <source>
        <dbReference type="Proteomes" id="UP000005038"/>
    </source>
</evidence>
<evidence type="ECO:0000313" key="10">
    <source>
        <dbReference type="EMBL" id="GAB33109.1"/>
    </source>
</evidence>
<dbReference type="GO" id="GO:0051301">
    <property type="term" value="P:cell division"/>
    <property type="evidence" value="ECO:0007669"/>
    <property type="project" value="UniProtKB-KW"/>
</dbReference>
<accession>H5TI01</accession>
<keyword evidence="7" id="KW-0132">Cell division</keyword>
<dbReference type="EMBL" id="BAFB01000042">
    <property type="protein sequence ID" value="GAB33109.1"/>
    <property type="molecule type" value="Genomic_DNA"/>
</dbReference>
<feature type="region of interest" description="Disordered" evidence="8">
    <location>
        <begin position="464"/>
        <end position="485"/>
    </location>
</feature>
<dbReference type="SUPFAM" id="SSF53623">
    <property type="entry name" value="MurD-like peptide ligases, catalytic domain"/>
    <property type="match status" value="1"/>
</dbReference>
<dbReference type="UniPathway" id="UPA00219"/>
<keyword evidence="11" id="KW-1185">Reference proteome</keyword>
<organism evidence="10 11">
    <name type="scientific">Gordonia otitidis (strain DSM 44809 / CCUG 52243 / JCM 12355 / NBRC 100426 / IFM 10032)</name>
    <dbReference type="NCBI Taxonomy" id="1108044"/>
    <lineage>
        <taxon>Bacteria</taxon>
        <taxon>Bacillati</taxon>
        <taxon>Actinomycetota</taxon>
        <taxon>Actinomycetes</taxon>
        <taxon>Mycobacteriales</taxon>
        <taxon>Gordoniaceae</taxon>
        <taxon>Gordonia</taxon>
    </lineage>
</organism>
<feature type="binding site" evidence="7">
    <location>
        <begin position="151"/>
        <end position="157"/>
    </location>
    <ligand>
        <name>ATP</name>
        <dbReference type="ChEBI" id="CHEBI:30616"/>
    </ligand>
</feature>
<sequence length="550" mass="55452">MTELHLHGRRVVVAGGGTAGMSAARFLLGVGAVVTIADDRFADSTPHPGTGKSADVTTGVAGSEVTTGVVGADAVHAAGARLTSVAALLVDDSWAATTDLVIASPGFAPGNPLMVAAAEHEIPVWGEVELAWRVDRAGLAGAPRTWLVVTGTNGKTTTTSMLTDIVIEGGRSAAACGNIGLPVLDAMTSEPRVDVLCAELSSFQLHWAPSITPDAGVVLNVADDHLDWHGSFAAYAADKQTALRGAVGVVGLDDAVASGLPVAGRRVGFTLGEPAPGELGVVDGDLVDRAFTVRASTDRAFTDRADDRRGHTRLVSAESVHPAGPSGVSDALAAAALALAIDIDPSAIGRALSAFRPAAHRGEVVATVDGIDFVDDSKATNPHAAEAAIGAHTLVVLIAGGLLKGASVDQMIAASAHRLAGVVAIGRDRDIIVDAISRHAPKVPTVTVFTGDDGSVIAQRALGSETGSAPSGVHPHGDPGNSGDLATAVMNRAVAEAWTLATATDPRPDAVLLAPAAASLDMFAGYGRRGDAFAAAARSLPGNAPRATQP</sequence>
<keyword evidence="7" id="KW-0131">Cell cycle</keyword>
<dbReference type="GO" id="GO:0005737">
    <property type="term" value="C:cytoplasm"/>
    <property type="evidence" value="ECO:0007669"/>
    <property type="project" value="UniProtKB-SubCell"/>
</dbReference>
<comment type="subcellular location">
    <subcellularLocation>
        <location evidence="1 7">Cytoplasm</location>
    </subcellularLocation>
</comment>
<dbReference type="InterPro" id="IPR013221">
    <property type="entry name" value="Mur_ligase_cen"/>
</dbReference>
<comment type="function">
    <text evidence="7">Cell wall formation. Catalyzes the addition of glutamate to the nucleotide precursor UDP-N-acetylmuramoyl-L-alanine (UMA).</text>
</comment>
<evidence type="ECO:0000256" key="5">
    <source>
        <dbReference type="ARBA" id="ARBA00022741"/>
    </source>
</evidence>
<comment type="caution">
    <text evidence="10">The sequence shown here is derived from an EMBL/GenBank/DDBJ whole genome shotgun (WGS) entry which is preliminary data.</text>
</comment>
<proteinExistence type="inferred from homology"/>
<keyword evidence="5 7" id="KW-0547">Nucleotide-binding</keyword>
<dbReference type="Gene3D" id="3.90.190.20">
    <property type="entry name" value="Mur ligase, C-terminal domain"/>
    <property type="match status" value="1"/>
</dbReference>
<evidence type="ECO:0000256" key="6">
    <source>
        <dbReference type="ARBA" id="ARBA00022840"/>
    </source>
</evidence>
<evidence type="ECO:0000256" key="1">
    <source>
        <dbReference type="ARBA" id="ARBA00004496"/>
    </source>
</evidence>
<dbReference type="SUPFAM" id="SSF53244">
    <property type="entry name" value="MurD-like peptide ligases, peptide-binding domain"/>
    <property type="match status" value="2"/>
</dbReference>
<protein>
    <recommendedName>
        <fullName evidence="7">UDP-N-acetylmuramoylalanine--D-glutamate ligase</fullName>
        <ecNumber evidence="7">6.3.2.9</ecNumber>
    </recommendedName>
    <alternativeName>
        <fullName evidence="7">D-glutamic acid-adding enzyme</fullName>
    </alternativeName>
    <alternativeName>
        <fullName evidence="7">UDP-N-acetylmuramoyl-L-alanyl-D-glutamate synthetase</fullName>
    </alternativeName>
</protein>
<comment type="catalytic activity">
    <reaction evidence="7">
        <text>UDP-N-acetyl-alpha-D-muramoyl-L-alanine + D-glutamate + ATP = UDP-N-acetyl-alpha-D-muramoyl-L-alanyl-D-glutamate + ADP + phosphate + H(+)</text>
        <dbReference type="Rhea" id="RHEA:16429"/>
        <dbReference type="ChEBI" id="CHEBI:15378"/>
        <dbReference type="ChEBI" id="CHEBI:29986"/>
        <dbReference type="ChEBI" id="CHEBI:30616"/>
        <dbReference type="ChEBI" id="CHEBI:43474"/>
        <dbReference type="ChEBI" id="CHEBI:83898"/>
        <dbReference type="ChEBI" id="CHEBI:83900"/>
        <dbReference type="ChEBI" id="CHEBI:456216"/>
        <dbReference type="EC" id="6.3.2.9"/>
    </reaction>
</comment>
<keyword evidence="7" id="KW-0961">Cell wall biogenesis/degradation</keyword>
<gene>
    <name evidence="7 10" type="primary">murD</name>
    <name evidence="10" type="ORF">GOOTI_042_00140</name>
</gene>
<dbReference type="Gene3D" id="3.40.50.720">
    <property type="entry name" value="NAD(P)-binding Rossmann-like Domain"/>
    <property type="match status" value="1"/>
</dbReference>
<keyword evidence="3 7" id="KW-0963">Cytoplasm</keyword>
<dbReference type="GO" id="GO:0071555">
    <property type="term" value="P:cell wall organization"/>
    <property type="evidence" value="ECO:0007669"/>
    <property type="project" value="UniProtKB-KW"/>
</dbReference>
<dbReference type="AlphaFoldDB" id="H5TI01"/>
<dbReference type="Proteomes" id="UP000005038">
    <property type="component" value="Unassembled WGS sequence"/>
</dbReference>
<evidence type="ECO:0000256" key="7">
    <source>
        <dbReference type="HAMAP-Rule" id="MF_00639"/>
    </source>
</evidence>
<dbReference type="InterPro" id="IPR036615">
    <property type="entry name" value="Mur_ligase_C_dom_sf"/>
</dbReference>
<keyword evidence="6 7" id="KW-0067">ATP-binding</keyword>
<dbReference type="HAMAP" id="MF_00639">
    <property type="entry name" value="MurD"/>
    <property type="match status" value="1"/>
</dbReference>
<comment type="similarity">
    <text evidence="7">Belongs to the MurCDEF family.</text>
</comment>
<keyword evidence="4 7" id="KW-0436">Ligase</keyword>
<reference evidence="10" key="1">
    <citation type="submission" date="2012-02" db="EMBL/GenBank/DDBJ databases">
        <title>Whole genome shotgun sequence of Gordonia otitidis NBRC 100426.</title>
        <authorList>
            <person name="Yoshida I."/>
            <person name="Hosoyama A."/>
            <person name="Tsuchikane K."/>
            <person name="Katsumata H."/>
            <person name="Yamazaki S."/>
            <person name="Fujita N."/>
        </authorList>
    </citation>
    <scope>NUCLEOTIDE SEQUENCE [LARGE SCALE GENOMIC DNA]</scope>
    <source>
        <strain evidence="10">NBRC 100426</strain>
    </source>
</reference>
<feature type="domain" description="Mur ligase central" evidence="9">
    <location>
        <begin position="149"/>
        <end position="241"/>
    </location>
</feature>
<dbReference type="GO" id="GO:0005524">
    <property type="term" value="F:ATP binding"/>
    <property type="evidence" value="ECO:0007669"/>
    <property type="project" value="UniProtKB-UniRule"/>
</dbReference>
<dbReference type="GO" id="GO:0008360">
    <property type="term" value="P:regulation of cell shape"/>
    <property type="evidence" value="ECO:0007669"/>
    <property type="project" value="UniProtKB-KW"/>
</dbReference>
<keyword evidence="7" id="KW-0133">Cell shape</keyword>
<dbReference type="GO" id="GO:0009252">
    <property type="term" value="P:peptidoglycan biosynthetic process"/>
    <property type="evidence" value="ECO:0007669"/>
    <property type="project" value="UniProtKB-UniRule"/>
</dbReference>
<evidence type="ECO:0000256" key="3">
    <source>
        <dbReference type="ARBA" id="ARBA00022490"/>
    </source>
</evidence>
<dbReference type="InterPro" id="IPR005762">
    <property type="entry name" value="MurD"/>
</dbReference>
<dbReference type="RefSeq" id="WP_007237368.1">
    <property type="nucleotide sequence ID" value="NZ_BAFB01000042.1"/>
</dbReference>
<evidence type="ECO:0000256" key="4">
    <source>
        <dbReference type="ARBA" id="ARBA00022598"/>
    </source>
</evidence>
<evidence type="ECO:0000259" key="9">
    <source>
        <dbReference type="Pfam" id="PF08245"/>
    </source>
</evidence>
<dbReference type="EC" id="6.3.2.9" evidence="7"/>
<dbReference type="SUPFAM" id="SSF51984">
    <property type="entry name" value="MurCD N-terminal domain"/>
    <property type="match status" value="1"/>
</dbReference>
<comment type="pathway">
    <text evidence="2 7">Cell wall biogenesis; peptidoglycan biosynthesis.</text>
</comment>
<dbReference type="PANTHER" id="PTHR43692">
    <property type="entry name" value="UDP-N-ACETYLMURAMOYLALANINE--D-GLUTAMATE LIGASE"/>
    <property type="match status" value="1"/>
</dbReference>